<dbReference type="PROSITE" id="PS00562">
    <property type="entry name" value="CBM1_1"/>
    <property type="match status" value="1"/>
</dbReference>
<dbReference type="FunFam" id="3.20.20.80:FF:000124">
    <property type="entry name" value="Exported cellulase"/>
    <property type="match status" value="1"/>
</dbReference>
<sequence length="446" mass="46418">MKSILALTTLAIWVASTNAQAAVYQQCGGIGWTGAATCVSGSTCTKLNDYYSQCLPGTQGATSSSLPPSSSSSRSTSASSSSSSSLQSTSPTSPPSSTSSAPSSSGTCAPNAPPASAGQLRFAGINIAGFDFGCNSDGDCTASAAWPPLTKYYGMDGAGQMQHFVKDDGFNVFRLPVGWQFLLNDTEGGPVNDANLQKYDDLVQACLSTGASCIIDLHNYARWGGKIIGQGGPPDDELAATWSTIAAKYASNDKIIFGVMNEPHDIPDIVRWAQSVQAAVTAIREAGATSQLILLPGNNWTSAETFVSNGSADALNKVTNPDGSITGLVFDVHKYLDTDNSGTAAECVRNNIDIAWAPLAQWLRCHGRQAFNTETGGGNTASCATYLCQQIAYQKANSDVFLGYVGWAAGNFATGYVLGETPTQNSDGSWTDTSLVQACLAPSSQS</sequence>
<evidence type="ECO:0000256" key="12">
    <source>
        <dbReference type="SAM" id="SignalP"/>
    </source>
</evidence>
<dbReference type="Pfam" id="PF00734">
    <property type="entry name" value="CBM_1"/>
    <property type="match status" value="1"/>
</dbReference>
<keyword evidence="7" id="KW-0119">Carbohydrate metabolism</keyword>
<proteinExistence type="inferred from homology"/>
<dbReference type="Gene3D" id="3.20.20.80">
    <property type="entry name" value="Glycosidases"/>
    <property type="match status" value="1"/>
</dbReference>
<dbReference type="PROSITE" id="PS00659">
    <property type="entry name" value="GLYCOSYL_HYDROL_F5"/>
    <property type="match status" value="1"/>
</dbReference>
<evidence type="ECO:0000256" key="8">
    <source>
        <dbReference type="ARBA" id="ARBA00023295"/>
    </source>
</evidence>
<evidence type="ECO:0000259" key="13">
    <source>
        <dbReference type="PROSITE" id="PS51164"/>
    </source>
</evidence>
<feature type="signal peptide" evidence="12">
    <location>
        <begin position="1"/>
        <end position="19"/>
    </location>
</feature>
<keyword evidence="6" id="KW-0136">Cellulose degradation</keyword>
<dbReference type="InterPro" id="IPR000254">
    <property type="entry name" value="CBD"/>
</dbReference>
<dbReference type="GO" id="GO:0030245">
    <property type="term" value="P:cellulose catabolic process"/>
    <property type="evidence" value="ECO:0007669"/>
    <property type="project" value="UniProtKB-KW"/>
</dbReference>
<dbReference type="InterPro" id="IPR018087">
    <property type="entry name" value="Glyco_hydro_5_CS"/>
</dbReference>
<accession>A0A0C3S2X0</accession>
<evidence type="ECO:0000256" key="3">
    <source>
        <dbReference type="ARBA" id="ARBA00012601"/>
    </source>
</evidence>
<dbReference type="PANTHER" id="PTHR34142">
    <property type="entry name" value="ENDO-BETA-1,4-GLUCANASE A"/>
    <property type="match status" value="1"/>
</dbReference>
<evidence type="ECO:0000256" key="10">
    <source>
        <dbReference type="RuleBase" id="RU361153"/>
    </source>
</evidence>
<comment type="catalytic activity">
    <reaction evidence="1">
        <text>Endohydrolysis of (1-&gt;4)-beta-D-glucosidic linkages in cellulose, lichenin and cereal beta-D-glucans.</text>
        <dbReference type="EC" id="3.2.1.4"/>
    </reaction>
</comment>
<protein>
    <recommendedName>
        <fullName evidence="3">cellulase</fullName>
        <ecNumber evidence="3">3.2.1.4</ecNumber>
    </recommendedName>
</protein>
<evidence type="ECO:0000256" key="11">
    <source>
        <dbReference type="SAM" id="MobiDB-lite"/>
    </source>
</evidence>
<keyword evidence="8 10" id="KW-0326">Glycosidase</keyword>
<evidence type="ECO:0000256" key="9">
    <source>
        <dbReference type="ARBA" id="ARBA00023326"/>
    </source>
</evidence>
<dbReference type="SMART" id="SM00236">
    <property type="entry name" value="fCBD"/>
    <property type="match status" value="1"/>
</dbReference>
<evidence type="ECO:0000313" key="14">
    <source>
        <dbReference type="EMBL" id="KIP09751.1"/>
    </source>
</evidence>
<evidence type="ECO:0000256" key="7">
    <source>
        <dbReference type="ARBA" id="ARBA00023277"/>
    </source>
</evidence>
<dbReference type="GO" id="GO:0005576">
    <property type="term" value="C:extracellular region"/>
    <property type="evidence" value="ECO:0007669"/>
    <property type="project" value="InterPro"/>
</dbReference>
<feature type="domain" description="CBM1" evidence="13">
    <location>
        <begin position="19"/>
        <end position="55"/>
    </location>
</feature>
<feature type="region of interest" description="Disordered" evidence="11">
    <location>
        <begin position="62"/>
        <end position="112"/>
    </location>
</feature>
<keyword evidence="4 12" id="KW-0732">Signal</keyword>
<evidence type="ECO:0000256" key="1">
    <source>
        <dbReference type="ARBA" id="ARBA00000966"/>
    </source>
</evidence>
<evidence type="ECO:0000256" key="6">
    <source>
        <dbReference type="ARBA" id="ARBA00023001"/>
    </source>
</evidence>
<name>A0A0C3S2X0_PHLG1</name>
<dbReference type="PANTHER" id="PTHR34142:SF5">
    <property type="entry name" value="CBM1 DOMAIN-CONTAINING PROTEIN"/>
    <property type="match status" value="1"/>
</dbReference>
<reference evidence="14 15" key="1">
    <citation type="journal article" date="2014" name="PLoS Genet.">
        <title>Analysis of the Phlebiopsis gigantea genome, transcriptome and secretome provides insight into its pioneer colonization strategies of wood.</title>
        <authorList>
            <person name="Hori C."/>
            <person name="Ishida T."/>
            <person name="Igarashi K."/>
            <person name="Samejima M."/>
            <person name="Suzuki H."/>
            <person name="Master E."/>
            <person name="Ferreira P."/>
            <person name="Ruiz-Duenas F.J."/>
            <person name="Held B."/>
            <person name="Canessa P."/>
            <person name="Larrondo L.F."/>
            <person name="Schmoll M."/>
            <person name="Druzhinina I.S."/>
            <person name="Kubicek C.P."/>
            <person name="Gaskell J.A."/>
            <person name="Kersten P."/>
            <person name="St John F."/>
            <person name="Glasner J."/>
            <person name="Sabat G."/>
            <person name="Splinter BonDurant S."/>
            <person name="Syed K."/>
            <person name="Yadav J."/>
            <person name="Mgbeahuruike A.C."/>
            <person name="Kovalchuk A."/>
            <person name="Asiegbu F.O."/>
            <person name="Lackner G."/>
            <person name="Hoffmeister D."/>
            <person name="Rencoret J."/>
            <person name="Gutierrez A."/>
            <person name="Sun H."/>
            <person name="Lindquist E."/>
            <person name="Barry K."/>
            <person name="Riley R."/>
            <person name="Grigoriev I.V."/>
            <person name="Henrissat B."/>
            <person name="Kues U."/>
            <person name="Berka R.M."/>
            <person name="Martinez A.T."/>
            <person name="Covert S.F."/>
            <person name="Blanchette R.A."/>
            <person name="Cullen D."/>
        </authorList>
    </citation>
    <scope>NUCLEOTIDE SEQUENCE [LARGE SCALE GENOMIC DNA]</scope>
    <source>
        <strain evidence="14 15">11061_1 CR5-6</strain>
    </source>
</reference>
<dbReference type="AlphaFoldDB" id="A0A0C3S2X0"/>
<dbReference type="PROSITE" id="PS51164">
    <property type="entry name" value="CBM1_2"/>
    <property type="match status" value="1"/>
</dbReference>
<dbReference type="OrthoDB" id="5823761at2759"/>
<dbReference type="STRING" id="745531.A0A0C3S2X0"/>
<evidence type="ECO:0000256" key="4">
    <source>
        <dbReference type="ARBA" id="ARBA00022729"/>
    </source>
</evidence>
<dbReference type="SUPFAM" id="SSF57180">
    <property type="entry name" value="Cellulose-binding domain"/>
    <property type="match status" value="1"/>
</dbReference>
<dbReference type="EC" id="3.2.1.4" evidence="3"/>
<feature type="chain" id="PRO_5002169557" description="cellulase" evidence="12">
    <location>
        <begin position="20"/>
        <end position="446"/>
    </location>
</feature>
<keyword evidence="15" id="KW-1185">Reference proteome</keyword>
<dbReference type="InterPro" id="IPR035971">
    <property type="entry name" value="CBD_sf"/>
</dbReference>
<comment type="similarity">
    <text evidence="2 10">Belongs to the glycosyl hydrolase 5 (cellulase A) family.</text>
</comment>
<dbReference type="Pfam" id="PF00150">
    <property type="entry name" value="Cellulase"/>
    <property type="match status" value="1"/>
</dbReference>
<organism evidence="14 15">
    <name type="scientific">Phlebiopsis gigantea (strain 11061_1 CR5-6)</name>
    <name type="common">White-rot fungus</name>
    <name type="synonym">Peniophora gigantea</name>
    <dbReference type="NCBI Taxonomy" id="745531"/>
    <lineage>
        <taxon>Eukaryota</taxon>
        <taxon>Fungi</taxon>
        <taxon>Dikarya</taxon>
        <taxon>Basidiomycota</taxon>
        <taxon>Agaricomycotina</taxon>
        <taxon>Agaricomycetes</taxon>
        <taxon>Polyporales</taxon>
        <taxon>Phanerochaetaceae</taxon>
        <taxon>Phlebiopsis</taxon>
    </lineage>
</organism>
<evidence type="ECO:0000256" key="5">
    <source>
        <dbReference type="ARBA" id="ARBA00022801"/>
    </source>
</evidence>
<keyword evidence="9" id="KW-0624">Polysaccharide degradation</keyword>
<dbReference type="InterPro" id="IPR001547">
    <property type="entry name" value="Glyco_hydro_5"/>
</dbReference>
<feature type="compositionally biased region" description="Low complexity" evidence="11">
    <location>
        <begin position="62"/>
        <end position="105"/>
    </location>
</feature>
<dbReference type="EMBL" id="KN840462">
    <property type="protein sequence ID" value="KIP09751.1"/>
    <property type="molecule type" value="Genomic_DNA"/>
</dbReference>
<dbReference type="GO" id="GO:0030248">
    <property type="term" value="F:cellulose binding"/>
    <property type="evidence" value="ECO:0007669"/>
    <property type="project" value="InterPro"/>
</dbReference>
<keyword evidence="5 10" id="KW-0378">Hydrolase</keyword>
<gene>
    <name evidence="14" type="ORF">PHLGIDRAFT_86144</name>
</gene>
<evidence type="ECO:0000313" key="15">
    <source>
        <dbReference type="Proteomes" id="UP000053257"/>
    </source>
</evidence>
<dbReference type="GO" id="GO:0008810">
    <property type="term" value="F:cellulase activity"/>
    <property type="evidence" value="ECO:0007669"/>
    <property type="project" value="UniProtKB-EC"/>
</dbReference>
<dbReference type="InterPro" id="IPR017853">
    <property type="entry name" value="GH"/>
</dbReference>
<dbReference type="SUPFAM" id="SSF51445">
    <property type="entry name" value="(Trans)glycosidases"/>
    <property type="match status" value="1"/>
</dbReference>
<evidence type="ECO:0000256" key="2">
    <source>
        <dbReference type="ARBA" id="ARBA00005641"/>
    </source>
</evidence>
<dbReference type="Proteomes" id="UP000053257">
    <property type="component" value="Unassembled WGS sequence"/>
</dbReference>
<dbReference type="HOGENOM" id="CLU_029718_1_0_1"/>